<dbReference type="AlphaFoldDB" id="A0A2N6T4D3"/>
<dbReference type="Pfam" id="PF25004">
    <property type="entry name" value="DUF7782"/>
    <property type="match status" value="1"/>
</dbReference>
<accession>A0A2N6T4D3</accession>
<dbReference type="GO" id="GO:0008757">
    <property type="term" value="F:S-adenosylmethionine-dependent methyltransferase activity"/>
    <property type="evidence" value="ECO:0007669"/>
    <property type="project" value="TreeGrafter"/>
</dbReference>
<dbReference type="GO" id="GO:0008276">
    <property type="term" value="F:protein methyltransferase activity"/>
    <property type="evidence" value="ECO:0007669"/>
    <property type="project" value="TreeGrafter"/>
</dbReference>
<feature type="domain" description="DUF7059" evidence="6">
    <location>
        <begin position="21"/>
        <end position="98"/>
    </location>
</feature>
<evidence type="ECO:0000259" key="7">
    <source>
        <dbReference type="Pfam" id="PF25004"/>
    </source>
</evidence>
<protein>
    <submittedName>
        <fullName evidence="8">rRNA methyltransferase</fullName>
    </submittedName>
</protein>
<keyword evidence="9" id="KW-1185">Reference proteome</keyword>
<proteinExistence type="inferred from homology"/>
<evidence type="ECO:0000313" key="8">
    <source>
        <dbReference type="EMBL" id="PMC64180.1"/>
    </source>
</evidence>
<dbReference type="PANTHER" id="PTHR45875">
    <property type="entry name" value="METHYLTRANSFERASE N6AMT1"/>
    <property type="match status" value="1"/>
</dbReference>
<evidence type="ECO:0000256" key="4">
    <source>
        <dbReference type="ARBA" id="ARBA00022691"/>
    </source>
</evidence>
<dbReference type="Pfam" id="PF23186">
    <property type="entry name" value="DUF7059"/>
    <property type="match status" value="1"/>
</dbReference>
<dbReference type="GO" id="GO:0032259">
    <property type="term" value="P:methylation"/>
    <property type="evidence" value="ECO:0007669"/>
    <property type="project" value="UniProtKB-KW"/>
</dbReference>
<dbReference type="GO" id="GO:0008170">
    <property type="term" value="F:N-methyltransferase activity"/>
    <property type="evidence" value="ECO:0007669"/>
    <property type="project" value="UniProtKB-ARBA"/>
</dbReference>
<gene>
    <name evidence="8" type="ORF">CJ203_07205</name>
</gene>
<dbReference type="EMBL" id="PNHG01000009">
    <property type="protein sequence ID" value="PMC64180.1"/>
    <property type="molecule type" value="Genomic_DNA"/>
</dbReference>
<dbReference type="CDD" id="cd02440">
    <property type="entry name" value="AdoMet_MTases"/>
    <property type="match status" value="1"/>
</dbReference>
<dbReference type="InterPro" id="IPR002052">
    <property type="entry name" value="DNA_methylase_N6_adenine_CS"/>
</dbReference>
<feature type="domain" description="Methyltransferase small" evidence="5">
    <location>
        <begin position="143"/>
        <end position="235"/>
    </location>
</feature>
<evidence type="ECO:0000259" key="6">
    <source>
        <dbReference type="Pfam" id="PF23186"/>
    </source>
</evidence>
<feature type="domain" description="DUF7782" evidence="7">
    <location>
        <begin position="382"/>
        <end position="503"/>
    </location>
</feature>
<dbReference type="InterPro" id="IPR007848">
    <property type="entry name" value="Small_mtfrase_dom"/>
</dbReference>
<dbReference type="SUPFAM" id="SSF53335">
    <property type="entry name" value="S-adenosyl-L-methionine-dependent methyltransferases"/>
    <property type="match status" value="1"/>
</dbReference>
<dbReference type="PANTHER" id="PTHR45875:SF1">
    <property type="entry name" value="METHYLTRANSFERASE N6AMT1"/>
    <property type="match status" value="1"/>
</dbReference>
<dbReference type="Gene3D" id="3.40.50.150">
    <property type="entry name" value="Vaccinia Virus protein VP39"/>
    <property type="match status" value="1"/>
</dbReference>
<comment type="caution">
    <text evidence="8">The sequence shown here is derived from an EMBL/GenBank/DDBJ whole genome shotgun (WGS) entry which is preliminary data.</text>
</comment>
<dbReference type="InterPro" id="IPR055487">
    <property type="entry name" value="DUF7059"/>
</dbReference>
<dbReference type="Proteomes" id="UP000235836">
    <property type="component" value="Unassembled WGS sequence"/>
</dbReference>
<dbReference type="InterPro" id="IPR029063">
    <property type="entry name" value="SAM-dependent_MTases_sf"/>
</dbReference>
<keyword evidence="4" id="KW-0949">S-adenosyl-L-methionine</keyword>
<reference evidence="8 9" key="1">
    <citation type="submission" date="2017-09" db="EMBL/GenBank/DDBJ databases">
        <title>Bacterial strain isolated from the female urinary microbiota.</title>
        <authorList>
            <person name="Thomas-White K."/>
            <person name="Kumar N."/>
            <person name="Forster S."/>
            <person name="Putonti C."/>
            <person name="Lawley T."/>
            <person name="Wolfe A.J."/>
        </authorList>
    </citation>
    <scope>NUCLEOTIDE SEQUENCE [LARGE SCALE GENOMIC DNA]</scope>
    <source>
        <strain evidence="8 9">UMB0792</strain>
    </source>
</reference>
<dbReference type="GO" id="GO:0035657">
    <property type="term" value="C:eRF1 methyltransferase complex"/>
    <property type="evidence" value="ECO:0007669"/>
    <property type="project" value="TreeGrafter"/>
</dbReference>
<keyword evidence="2 8" id="KW-0489">Methyltransferase</keyword>
<organism evidence="8 9">
    <name type="scientific">Corynebacterium tuscaniense</name>
    <dbReference type="NCBI Taxonomy" id="302449"/>
    <lineage>
        <taxon>Bacteria</taxon>
        <taxon>Bacillati</taxon>
        <taxon>Actinomycetota</taxon>
        <taxon>Actinomycetes</taxon>
        <taxon>Mycobacteriales</taxon>
        <taxon>Corynebacteriaceae</taxon>
        <taxon>Corynebacterium</taxon>
    </lineage>
</organism>
<dbReference type="Pfam" id="PF05175">
    <property type="entry name" value="MTS"/>
    <property type="match status" value="1"/>
</dbReference>
<evidence type="ECO:0000256" key="1">
    <source>
        <dbReference type="ARBA" id="ARBA00006149"/>
    </source>
</evidence>
<sequence>MVSAAFSADIARGLTWELHEAGLTADSIAAHLGPDATDALYRGEPGAVLAACDGSRLSDLIRFFLLRRPFTPAKLADVLSPRLALALIDGGWATITTSGDVVIAVDVRPHVIAGEDRFVFSDCDASVTQHVPGPDHVLGVGAASLSLLSATPLTPVDSVLDLGTGSGVQALAQSGCAQRVVATDVHPRALDFARATMAGAGVNNVDIREGTWFEPVIGEKFDRIVANPPFVVGLPEVGHVYRDSGLNLDGASELVVKKVPEHLSPNGTAFILGAWIHADDEPWDRRVASWFPQTGVSAWMCQRDVVDPALYVSTWLKDESVDPRSEDGIERTRAWLQHFRDASVRAVGFGWIFIRSIGDAPSELTFETLDQPFTDPLGPEVEEYFTRIEWLRGSSQEDILQARYAVRPGVALEDVSVADVHTGMGFEQKVKRLTRTDGPRFTHDIDDAVASIVSGLNPDGLPLSEIVGLWAAAQGLDDAQEEALAVEATGIIVDLIRHGFVLPTDLISRHSA</sequence>
<comment type="similarity">
    <text evidence="1">Belongs to the eukaryotic/archaeal PrmC-related family.</text>
</comment>
<evidence type="ECO:0000256" key="3">
    <source>
        <dbReference type="ARBA" id="ARBA00022679"/>
    </source>
</evidence>
<name>A0A2N6T4D3_9CORY</name>
<evidence type="ECO:0000313" key="9">
    <source>
        <dbReference type="Proteomes" id="UP000235836"/>
    </source>
</evidence>
<dbReference type="InterPro" id="IPR052190">
    <property type="entry name" value="Euk-Arch_PrmC-MTase"/>
</dbReference>
<dbReference type="PROSITE" id="PS00092">
    <property type="entry name" value="N6_MTASE"/>
    <property type="match status" value="1"/>
</dbReference>
<keyword evidence="3 8" id="KW-0808">Transferase</keyword>
<evidence type="ECO:0000259" key="5">
    <source>
        <dbReference type="Pfam" id="PF05175"/>
    </source>
</evidence>
<dbReference type="GO" id="GO:0003676">
    <property type="term" value="F:nucleic acid binding"/>
    <property type="evidence" value="ECO:0007669"/>
    <property type="project" value="InterPro"/>
</dbReference>
<dbReference type="InterPro" id="IPR056684">
    <property type="entry name" value="DUF7782"/>
</dbReference>
<evidence type="ECO:0000256" key="2">
    <source>
        <dbReference type="ARBA" id="ARBA00022603"/>
    </source>
</evidence>